<gene>
    <name evidence="1" type="ORF">ERS132531_00073</name>
</gene>
<name>A0A0Z8U6F1_STRSU</name>
<dbReference type="EMBL" id="FILX01000001">
    <property type="protein sequence ID" value="CYX31989.1"/>
    <property type="molecule type" value="Genomic_DNA"/>
</dbReference>
<dbReference type="Proteomes" id="UP000074903">
    <property type="component" value="Unassembled WGS sequence"/>
</dbReference>
<evidence type="ECO:0000313" key="2">
    <source>
        <dbReference type="Proteomes" id="UP000074903"/>
    </source>
</evidence>
<organism evidence="1 2">
    <name type="scientific">Streptococcus suis</name>
    <dbReference type="NCBI Taxonomy" id="1307"/>
    <lineage>
        <taxon>Bacteria</taxon>
        <taxon>Bacillati</taxon>
        <taxon>Bacillota</taxon>
        <taxon>Bacilli</taxon>
        <taxon>Lactobacillales</taxon>
        <taxon>Streptococcaceae</taxon>
        <taxon>Streptococcus</taxon>
    </lineage>
</organism>
<accession>A0A0Z8U6F1</accession>
<sequence>MYSLIEITTNRENMKKLPITETQALKKGDFYKFYYFLPFDTYMTGFIYQGLMVTIVKDYPKEADGWELVRDKKIAMISKELLKKMEKLERHNLDKMRVSIDYIYTPMLTELLKYGVNSRADVAYLVRELYINGMDMMGAIEIFTNLTQRNDLAGYFLQVATSFFEGVTV</sequence>
<proteinExistence type="predicted"/>
<dbReference type="RefSeq" id="WP_044765940.1">
    <property type="nucleotide sequence ID" value="NZ_CEHB01000216.1"/>
</dbReference>
<evidence type="ECO:0000313" key="1">
    <source>
        <dbReference type="EMBL" id="CYX31989.1"/>
    </source>
</evidence>
<protein>
    <submittedName>
        <fullName evidence="1">Phage protein</fullName>
    </submittedName>
</protein>
<dbReference type="AlphaFoldDB" id="A0A0Z8U6F1"/>
<reference evidence="1 2" key="1">
    <citation type="submission" date="2016-02" db="EMBL/GenBank/DDBJ databases">
        <authorList>
            <consortium name="Pathogen Informatics"/>
        </authorList>
    </citation>
    <scope>NUCLEOTIDE SEQUENCE [LARGE SCALE GENOMIC DNA]</scope>
    <source>
        <strain evidence="1 2">SS993</strain>
    </source>
</reference>